<feature type="transmembrane region" description="Helical" evidence="1">
    <location>
        <begin position="271"/>
        <end position="289"/>
    </location>
</feature>
<dbReference type="Proteomes" id="UP000219374">
    <property type="component" value="Unassembled WGS sequence"/>
</dbReference>
<dbReference type="Pfam" id="PF00892">
    <property type="entry name" value="EamA"/>
    <property type="match status" value="1"/>
</dbReference>
<keyword evidence="4" id="KW-1185">Reference proteome</keyword>
<name>A0A286D679_9GAMM</name>
<evidence type="ECO:0000313" key="3">
    <source>
        <dbReference type="EMBL" id="SOD54152.1"/>
    </source>
</evidence>
<dbReference type="RefSeq" id="WP_097121437.1">
    <property type="nucleotide sequence ID" value="NZ_OCND01000003.1"/>
</dbReference>
<feature type="transmembrane region" description="Helical" evidence="1">
    <location>
        <begin position="116"/>
        <end position="136"/>
    </location>
</feature>
<feature type="transmembrane region" description="Helical" evidence="1">
    <location>
        <begin position="148"/>
        <end position="169"/>
    </location>
</feature>
<feature type="transmembrane region" description="Helical" evidence="1">
    <location>
        <begin position="92"/>
        <end position="110"/>
    </location>
</feature>
<feature type="transmembrane region" description="Helical" evidence="1">
    <location>
        <begin position="59"/>
        <end position="80"/>
    </location>
</feature>
<accession>A0A286D679</accession>
<feature type="domain" description="EamA" evidence="2">
    <location>
        <begin position="3"/>
        <end position="132"/>
    </location>
</feature>
<gene>
    <name evidence="3" type="ORF">SAMN06296416_103113</name>
</gene>
<feature type="transmembrane region" description="Helical" evidence="1">
    <location>
        <begin position="175"/>
        <end position="193"/>
    </location>
</feature>
<dbReference type="AlphaFoldDB" id="A0A286D679"/>
<dbReference type="OrthoDB" id="1524053at2"/>
<feature type="transmembrane region" description="Helical" evidence="1">
    <location>
        <begin position="240"/>
        <end position="259"/>
    </location>
</feature>
<dbReference type="GO" id="GO:0016020">
    <property type="term" value="C:membrane"/>
    <property type="evidence" value="ECO:0007669"/>
    <property type="project" value="InterPro"/>
</dbReference>
<evidence type="ECO:0000256" key="1">
    <source>
        <dbReference type="SAM" id="Phobius"/>
    </source>
</evidence>
<keyword evidence="1" id="KW-1133">Transmembrane helix</keyword>
<dbReference type="InterPro" id="IPR037185">
    <property type="entry name" value="EmrE-like"/>
</dbReference>
<proteinExistence type="predicted"/>
<evidence type="ECO:0000313" key="4">
    <source>
        <dbReference type="Proteomes" id="UP000219374"/>
    </source>
</evidence>
<protein>
    <recommendedName>
        <fullName evidence="2">EamA domain-containing protein</fullName>
    </recommendedName>
</protein>
<dbReference type="EMBL" id="OCND01000003">
    <property type="protein sequence ID" value="SOD54152.1"/>
    <property type="molecule type" value="Genomic_DNA"/>
</dbReference>
<sequence>MHFLFFSVLCSVLVSVQLKLAQRRGIDTGQAIAWNYAIAALLCGWLFDPPLAALREPQAPLPSLIALALLLPTIFLAMAASVRVAGIVRTDVAQRLSLVLSLIAAFVLFGETADGWKIAGLALGLLAIVGIIARAEPAAAGTAGPARWLLPLVVLLGYASVDILLKRIAAAGTPFAASLLFAFIGAFIVMALWQGWRQLRRRRALSASALPAGLLLGATNFGNILFYVRAHQALPDNPAVVFSMMNIGVVVLGTLVGVWGFGERLGRLNKLAIPLAIVAIALIAVSLGGQPTPVGAT</sequence>
<keyword evidence="1" id="KW-0812">Transmembrane</keyword>
<dbReference type="InterPro" id="IPR000620">
    <property type="entry name" value="EamA_dom"/>
</dbReference>
<evidence type="ECO:0000259" key="2">
    <source>
        <dbReference type="Pfam" id="PF00892"/>
    </source>
</evidence>
<keyword evidence="1" id="KW-0472">Membrane</keyword>
<organism evidence="3 4">
    <name type="scientific">Pseudoxanthomonas wuyuanensis</name>
    <dbReference type="NCBI Taxonomy" id="1073196"/>
    <lineage>
        <taxon>Bacteria</taxon>
        <taxon>Pseudomonadati</taxon>
        <taxon>Pseudomonadota</taxon>
        <taxon>Gammaproteobacteria</taxon>
        <taxon>Lysobacterales</taxon>
        <taxon>Lysobacteraceae</taxon>
        <taxon>Pseudoxanthomonas</taxon>
    </lineage>
</organism>
<feature type="transmembrane region" description="Helical" evidence="1">
    <location>
        <begin position="205"/>
        <end position="228"/>
    </location>
</feature>
<reference evidence="3 4" key="1">
    <citation type="submission" date="2017-09" db="EMBL/GenBank/DDBJ databases">
        <authorList>
            <person name="Ehlers B."/>
            <person name="Leendertz F.H."/>
        </authorList>
    </citation>
    <scope>NUCLEOTIDE SEQUENCE [LARGE SCALE GENOMIC DNA]</scope>
    <source>
        <strain evidence="3 4">CGMCC 1.10978</strain>
    </source>
</reference>
<dbReference type="SUPFAM" id="SSF103481">
    <property type="entry name" value="Multidrug resistance efflux transporter EmrE"/>
    <property type="match status" value="1"/>
</dbReference>